<feature type="domain" description="EIF2B subunit epsilon/gamma LbH" evidence="11">
    <location>
        <begin position="390"/>
        <end position="474"/>
    </location>
</feature>
<keyword evidence="12" id="KW-0808">Transferase</keyword>
<dbReference type="PANTHER" id="PTHR45989:SF1">
    <property type="entry name" value="TRANSLATION INITIATION FACTOR EIF-2B SUBUNIT GAMMA"/>
    <property type="match status" value="1"/>
</dbReference>
<dbReference type="InterPro" id="IPR051960">
    <property type="entry name" value="eIF2B_gamma"/>
</dbReference>
<dbReference type="GO" id="GO:0005829">
    <property type="term" value="C:cytosol"/>
    <property type="evidence" value="ECO:0007669"/>
    <property type="project" value="UniProtKB-SubCell"/>
</dbReference>
<dbReference type="Pfam" id="PF25084">
    <property type="entry name" value="LbH_EIF2B"/>
    <property type="match status" value="1"/>
</dbReference>
<evidence type="ECO:0000256" key="8">
    <source>
        <dbReference type="ARBA" id="ARBA00045373"/>
    </source>
</evidence>
<dbReference type="VEuPathDB" id="CryptoDB:cand_004250"/>
<dbReference type="InterPro" id="IPR029044">
    <property type="entry name" value="Nucleotide-diphossugar_trans"/>
</dbReference>
<dbReference type="InterPro" id="IPR005835">
    <property type="entry name" value="NTP_transferase_dom"/>
</dbReference>
<keyword evidence="3" id="KW-0963">Cytoplasm</keyword>
<evidence type="ECO:0000256" key="4">
    <source>
        <dbReference type="ARBA" id="ARBA00022540"/>
    </source>
</evidence>
<dbReference type="EMBL" id="LRBS01000091">
    <property type="protein sequence ID" value="OII75064.1"/>
    <property type="molecule type" value="Genomic_DNA"/>
</dbReference>
<evidence type="ECO:0000313" key="13">
    <source>
        <dbReference type="Proteomes" id="UP000186804"/>
    </source>
</evidence>
<dbReference type="GO" id="GO:0016740">
    <property type="term" value="F:transferase activity"/>
    <property type="evidence" value="ECO:0007669"/>
    <property type="project" value="UniProtKB-KW"/>
</dbReference>
<dbReference type="Proteomes" id="UP000186804">
    <property type="component" value="Unassembled WGS sequence"/>
</dbReference>
<comment type="similarity">
    <text evidence="2">Belongs to the eIF-2B gamma/epsilon subunits family.</text>
</comment>
<reference evidence="12 13" key="1">
    <citation type="submission" date="2016-10" db="EMBL/GenBank/DDBJ databases">
        <title>Reductive evolution of mitochondrial metabolism and differential evolution of invasion-related proteins in Cryptosporidium.</title>
        <authorList>
            <person name="Liu S."/>
            <person name="Roellig D.M."/>
            <person name="Guo Y."/>
            <person name="Li N."/>
            <person name="Frace M.A."/>
            <person name="Tang K."/>
            <person name="Zhang L."/>
            <person name="Feng Y."/>
            <person name="Xiao L."/>
        </authorList>
    </citation>
    <scope>NUCLEOTIDE SEQUENCE [LARGE SCALE GENOMIC DNA]</scope>
    <source>
        <strain evidence="12">30847</strain>
    </source>
</reference>
<keyword evidence="13" id="KW-1185">Reference proteome</keyword>
<sequence length="491" mass="54785">MSYTNESFVQIREFKAVILAGGTGRLLNPLTSSTPKALLPVCNKPMIWYPLTNLRKHKIRDILVFCNDKHTSMISSYIEHEFCCKGLVEYDGYCTDIKVIGVEGDDTEGLLGTWTTLVKYGEKYLSNSDFFVMPCDVIGALDLLSVVTSHRITQAVCTVLLSKVNSKTSSCSGKSSNIQTQGGCIGGISVDIQRDKNMTIFTLDEEQHQIVGMKDYYSAKEENIAAELTKLQLFWHTNVTVSSSYVDLHVYLFKQSIFNIEKVINKEVFINTIELPNDSIESIRLDLVPFLIKMQHIPGSEYWSISKLDCVSFADEIDTNLPVHPNNEKYTKANLPPKLSGTNVSYCIQPSDDICIRVNTLLNYHECNLSGTSSQFFPAWLSHTQVNPAGKDVYLGDKCTIGKSTQIRRSYIGSYVNVGDGVKIINCIIMDNATIGNKCVIQNSIIGNKVSIGVGCKVSYCAIEDNFIVEDNSKIQNETLEKRDTILEIEV</sequence>
<dbReference type="Pfam" id="PF00483">
    <property type="entry name" value="NTP_transferase"/>
    <property type="match status" value="1"/>
</dbReference>
<comment type="function">
    <text evidence="8">Acts as a component of the translation initiation factor 2B (eIF2B) complex, which catalyzes the exchange of GDP for GTP on the eukaryotic initiation factor 2 (eIF2) complex gamma subunit. Its guanine nucleotide exchange factor activity is repressed when bound to eIF2 complex phosphorylated on the alpha subunit, thereby limiting the amount of methionyl-initiator methionine tRNA available to the ribosome and consequently global translation is repressed.</text>
</comment>
<organism evidence="12 13">
    <name type="scientific">Cryptosporidium andersoni</name>
    <dbReference type="NCBI Taxonomy" id="117008"/>
    <lineage>
        <taxon>Eukaryota</taxon>
        <taxon>Sar</taxon>
        <taxon>Alveolata</taxon>
        <taxon>Apicomplexa</taxon>
        <taxon>Conoidasida</taxon>
        <taxon>Coccidia</taxon>
        <taxon>Eucoccidiorida</taxon>
        <taxon>Eimeriorina</taxon>
        <taxon>Cryptosporidiidae</taxon>
        <taxon>Cryptosporidium</taxon>
    </lineage>
</organism>
<comment type="subcellular location">
    <subcellularLocation>
        <location evidence="1">Cytoplasm</location>
        <location evidence="1">Cytosol</location>
    </subcellularLocation>
</comment>
<evidence type="ECO:0000259" key="10">
    <source>
        <dbReference type="Pfam" id="PF00483"/>
    </source>
</evidence>
<evidence type="ECO:0000256" key="2">
    <source>
        <dbReference type="ARBA" id="ARBA00007878"/>
    </source>
</evidence>
<dbReference type="RefSeq" id="XP_067067334.1">
    <property type="nucleotide sequence ID" value="XM_067210668.1"/>
</dbReference>
<dbReference type="Gene3D" id="3.90.550.10">
    <property type="entry name" value="Spore Coat Polysaccharide Biosynthesis Protein SpsA, Chain A"/>
    <property type="match status" value="1"/>
</dbReference>
<evidence type="ECO:0000256" key="5">
    <source>
        <dbReference type="ARBA" id="ARBA00022917"/>
    </source>
</evidence>
<dbReference type="SUPFAM" id="SSF53448">
    <property type="entry name" value="Nucleotide-diphospho-sugar transferases"/>
    <property type="match status" value="1"/>
</dbReference>
<name>A0A1J4MLJ9_9CRYT</name>
<dbReference type="AlphaFoldDB" id="A0A1J4MLJ9"/>
<keyword evidence="4" id="KW-0396">Initiation factor</keyword>
<dbReference type="InterPro" id="IPR056764">
    <property type="entry name" value="LbH_EIF2B3/5"/>
</dbReference>
<dbReference type="GO" id="GO:0005851">
    <property type="term" value="C:eukaryotic translation initiation factor 2B complex"/>
    <property type="evidence" value="ECO:0007669"/>
    <property type="project" value="TreeGrafter"/>
</dbReference>
<evidence type="ECO:0000259" key="11">
    <source>
        <dbReference type="Pfam" id="PF25084"/>
    </source>
</evidence>
<dbReference type="GO" id="GO:0002183">
    <property type="term" value="P:cytoplasmic translational initiation"/>
    <property type="evidence" value="ECO:0007669"/>
    <property type="project" value="TreeGrafter"/>
</dbReference>
<gene>
    <name evidence="12" type="ORF">cand_004250</name>
</gene>
<evidence type="ECO:0000313" key="12">
    <source>
        <dbReference type="EMBL" id="OII75064.1"/>
    </source>
</evidence>
<evidence type="ECO:0000256" key="6">
    <source>
        <dbReference type="ARBA" id="ARBA00044196"/>
    </source>
</evidence>
<evidence type="ECO:0000256" key="7">
    <source>
        <dbReference type="ARBA" id="ARBA00044229"/>
    </source>
</evidence>
<dbReference type="GO" id="GO:0005085">
    <property type="term" value="F:guanyl-nucleotide exchange factor activity"/>
    <property type="evidence" value="ECO:0007669"/>
    <property type="project" value="TreeGrafter"/>
</dbReference>
<feature type="domain" description="Nucleotidyl transferase" evidence="10">
    <location>
        <begin position="15"/>
        <end position="166"/>
    </location>
</feature>
<proteinExistence type="inferred from homology"/>
<comment type="subunit">
    <text evidence="9">Component of the translation initiation factor 2B (eIF2B) complex which is a heterodecamer of two sets of five different subunits: alpha, beta, gamma, delta and epsilon. Subunits alpha, beta and delta comprise a regulatory subcomplex and subunits epsilon and gamma comprise a catalytic subcomplex. Within the complex, the hexameric regulatory complex resides at the center, with the two heterodimeric catalytic subcomplexes bound on opposite sides.</text>
</comment>
<accession>A0A1J4MLJ9</accession>
<evidence type="ECO:0000256" key="3">
    <source>
        <dbReference type="ARBA" id="ARBA00022490"/>
    </source>
</evidence>
<dbReference type="GO" id="GO:0003743">
    <property type="term" value="F:translation initiation factor activity"/>
    <property type="evidence" value="ECO:0007669"/>
    <property type="project" value="UniProtKB-KW"/>
</dbReference>
<evidence type="ECO:0000256" key="1">
    <source>
        <dbReference type="ARBA" id="ARBA00004514"/>
    </source>
</evidence>
<evidence type="ECO:0000256" key="9">
    <source>
        <dbReference type="ARBA" id="ARBA00046432"/>
    </source>
</evidence>
<protein>
    <recommendedName>
        <fullName evidence="6">Translation initiation factor eIF2B subunit gamma</fullName>
    </recommendedName>
    <alternativeName>
        <fullName evidence="7">eIF2B GDP-GTP exchange factor subunit gamma</fullName>
    </alternativeName>
</protein>
<dbReference type="PANTHER" id="PTHR45989">
    <property type="entry name" value="TRANSLATION INITIATION FACTOR EIF-2B SUBUNIT GAMMA"/>
    <property type="match status" value="1"/>
</dbReference>
<dbReference type="OrthoDB" id="285674at2759"/>
<dbReference type="GeneID" id="92364610"/>
<comment type="caution">
    <text evidence="12">The sequence shown here is derived from an EMBL/GenBank/DDBJ whole genome shotgun (WGS) entry which is preliminary data.</text>
</comment>
<keyword evidence="5" id="KW-0648">Protein biosynthesis</keyword>
<dbReference type="Gene3D" id="2.160.10.10">
    <property type="entry name" value="Hexapeptide repeat proteins"/>
    <property type="match status" value="1"/>
</dbReference>